<dbReference type="HOGENOM" id="CLU_2543326_0_0_1"/>
<sequence length="83" mass="9375">MYYGYKFMYEAVEQSPATGTQTQRRRGRGTLARAAHFFARHTDTACDRATCREVWIAHQRRDRQNGANDGDRAAARGCTPAPP</sequence>
<dbReference type="AlphaFoldDB" id="Q0UFE4"/>
<accession>Q0UFE4</accession>
<dbReference type="RefSeq" id="XP_001799810.1">
    <property type="nucleotide sequence ID" value="XM_001799758.1"/>
</dbReference>
<dbReference type="Proteomes" id="UP000001055">
    <property type="component" value="Unassembled WGS sequence"/>
</dbReference>
<dbReference type="GeneID" id="5976715"/>
<dbReference type="InParanoid" id="Q0UFE4"/>
<evidence type="ECO:0000313" key="3">
    <source>
        <dbReference type="Proteomes" id="UP000001055"/>
    </source>
</evidence>
<evidence type="ECO:0000313" key="2">
    <source>
        <dbReference type="EMBL" id="EAT82785.1"/>
    </source>
</evidence>
<protein>
    <submittedName>
        <fullName evidence="2">Uncharacterized protein</fullName>
    </submittedName>
</protein>
<evidence type="ECO:0000256" key="1">
    <source>
        <dbReference type="SAM" id="MobiDB-lite"/>
    </source>
</evidence>
<name>Q0UFE4_PHANO</name>
<dbReference type="KEGG" id="pno:SNOG_09520"/>
<reference evidence="3" key="1">
    <citation type="journal article" date="2007" name="Plant Cell">
        <title>Dothideomycete-plant interactions illuminated by genome sequencing and EST analysis of the wheat pathogen Stagonospora nodorum.</title>
        <authorList>
            <person name="Hane J.K."/>
            <person name="Lowe R.G."/>
            <person name="Solomon P.S."/>
            <person name="Tan K.C."/>
            <person name="Schoch C.L."/>
            <person name="Spatafora J.W."/>
            <person name="Crous P.W."/>
            <person name="Kodira C."/>
            <person name="Birren B.W."/>
            <person name="Galagan J.E."/>
            <person name="Torriani S.F."/>
            <person name="McDonald B.A."/>
            <person name="Oliver R.P."/>
        </authorList>
    </citation>
    <scope>NUCLEOTIDE SEQUENCE [LARGE SCALE GENOMIC DNA]</scope>
    <source>
        <strain evidence="3">SN15 / ATCC MYA-4574 / FGSC 10173</strain>
    </source>
</reference>
<gene>
    <name evidence="2" type="ORF">SNOG_09520</name>
</gene>
<organism evidence="2 3">
    <name type="scientific">Phaeosphaeria nodorum (strain SN15 / ATCC MYA-4574 / FGSC 10173)</name>
    <name type="common">Glume blotch fungus</name>
    <name type="synonym">Parastagonospora nodorum</name>
    <dbReference type="NCBI Taxonomy" id="321614"/>
    <lineage>
        <taxon>Eukaryota</taxon>
        <taxon>Fungi</taxon>
        <taxon>Dikarya</taxon>
        <taxon>Ascomycota</taxon>
        <taxon>Pezizomycotina</taxon>
        <taxon>Dothideomycetes</taxon>
        <taxon>Pleosporomycetidae</taxon>
        <taxon>Pleosporales</taxon>
        <taxon>Pleosporineae</taxon>
        <taxon>Phaeosphaeriaceae</taxon>
        <taxon>Parastagonospora</taxon>
    </lineage>
</organism>
<dbReference type="EMBL" id="CH445339">
    <property type="protein sequence ID" value="EAT82785.1"/>
    <property type="molecule type" value="Genomic_DNA"/>
</dbReference>
<feature type="region of interest" description="Disordered" evidence="1">
    <location>
        <begin position="58"/>
        <end position="83"/>
    </location>
</feature>
<proteinExistence type="predicted"/>